<evidence type="ECO:0000256" key="1">
    <source>
        <dbReference type="SAM" id="MobiDB-lite"/>
    </source>
</evidence>
<keyword evidence="2" id="KW-1133">Transmembrane helix</keyword>
<gene>
    <name evidence="3" type="ORF">Lspi_2225</name>
</gene>
<dbReference type="RefSeq" id="WP_058484138.1">
    <property type="nucleotide sequence ID" value="NZ_CAAAII010000001.1"/>
</dbReference>
<evidence type="ECO:0000256" key="2">
    <source>
        <dbReference type="SAM" id="Phobius"/>
    </source>
</evidence>
<comment type="caution">
    <text evidence="3">The sequence shown here is derived from an EMBL/GenBank/DDBJ whole genome shotgun (WGS) entry which is preliminary data.</text>
</comment>
<reference evidence="3 4" key="1">
    <citation type="submission" date="2015-11" db="EMBL/GenBank/DDBJ databases">
        <title>Genomic analysis of 38 Legionella species identifies large and diverse effector repertoires.</title>
        <authorList>
            <person name="Burstein D."/>
            <person name="Amaro F."/>
            <person name="Zusman T."/>
            <person name="Lifshitz Z."/>
            <person name="Cohen O."/>
            <person name="Gilbert J.A."/>
            <person name="Pupko T."/>
            <person name="Shuman H.A."/>
            <person name="Segal G."/>
        </authorList>
    </citation>
    <scope>NUCLEOTIDE SEQUENCE [LARGE SCALE GENOMIC DNA]</scope>
    <source>
        <strain evidence="3 4">Mt.St.Helens-9</strain>
    </source>
</reference>
<evidence type="ECO:0000313" key="4">
    <source>
        <dbReference type="Proteomes" id="UP000054877"/>
    </source>
</evidence>
<dbReference type="PATRIC" id="fig|452.5.peg.2456"/>
<dbReference type="STRING" id="452.Lspi_2225"/>
<dbReference type="OrthoDB" id="5637444at2"/>
<keyword evidence="2" id="KW-0812">Transmembrane</keyword>
<feature type="transmembrane region" description="Helical" evidence="2">
    <location>
        <begin position="1447"/>
        <end position="1468"/>
    </location>
</feature>
<proteinExistence type="predicted"/>
<feature type="region of interest" description="Disordered" evidence="1">
    <location>
        <begin position="538"/>
        <end position="562"/>
    </location>
</feature>
<sequence>MGRDSNTRYTTFADSPLNGWLNRLHLKILDLQNEYPEEPGSLELTYSRAQTDKLLEIVNTIKDDLIPLYENGKKPGLWDLKSKLGKFRELLANIDYFSTIESRFYNAIETHFSQIITDAIATIAIREFTCEEDIGKLKTQMKIELHKNSEERFAAVMEIPNAPLEELFVIVEQLIDDYDFNAFLDKKTHKIDQKKLAKDLLSCVNSQLLRDRFPLDFLVCHPIMYKWVMDLLSVLQDMPDELARMLTFLDPEAPDIDTRFFPLVFTYAGTKDAPYTYKSGFRGFTKVRNLENTYRELKPTLKNILFKQLKRYLTFYKETSHVQDEIKKGRVMRAFATLELQQQTNTLSSHESAIIRLSEERIAEGMVLSEKQEVLGKHIDDIDKQIKAVREDIISFKQRMTSYDERTLNDLISVYPELKEESHSESSPDSSYLNEGLPKYLIVYDDGKNDMEEMTVHADLNQVLTETIQKAGEIKKQLVSARAKLIEEARQLWQEDYDEIARQVKELASSKKATVLPESGEEQIEAIAREIEENNRKKSVLQSSAEMVETRRGKMSETPYSKDVSEPDWTLLACEINDQLQQIFLHNQSLHSLQQKIEEGRRFAEEMSAVNPEGINEIVEKKQSELSEKQRELEENQGQLTHIALEQHRKELKLQQCGQILEESPRLISEKEKNIMDKANRMVALFMAMSDLKPLFTDYTIRFTGSLQASGIQEHLGYHLNRWECAWETMSSVFATVDFEIVRGRHDWLRQILIACEAHKEGIPFSSIAESYPFQSRVSRVKAIFNKTGKSEEEIWYELLQLLDVDPEEIPGWVAFRKQQAVLLKKGSTAEVSQKMLAFEELVKKRIGACDFIKDITSLRQYGEIRGELTAEHEALSRSCGELKLLDSSIDTARREQTPLEETVKRLVEQKKRIVSDIDEQTMEIRALRDNVDILTLLASWQTDYQALNKDILSFGTDSDRLVESSSSAGISHFYNRFRKLRQAFELVSRKVSDSGNDKNFAETLRKLTEGMKQTLERMRGAAGRYYNSQFQVISEKLVEIQKELQRMEDFPPAIEFMAIRNGLDAFFKADQDFTDEEEQFDTLVDQIKELGDAEMIPEQQAVTNKQMLTIASHRNTLRVSLFEETTRVFGTMSETLDEHAQRLRDLEFNEDQATLQANGEVTDNIAKFLNAITTEQWRQMQFSLEQLKPASDDSLEELATIQVNLQELRDSYDRKQGILDGVAERYLARKEWAIQCKSSLDAYLTERKNKYGVKDMVNASDSTRRLELVRELKGKLDEYSAHGDSTVVSSWINDHYAMVPGRRLQSLLSRIMVGLYANEQAVPEDYLAPEHILPLPDHNEALGIKARISNEQLKGCMRNLYDKIDLLKTYGETISNDDHEAGQTAIDLSEQLQRRVDAFVITHQETLQDEDPGITQKDFDLFRNGFRHLLHSQDDNMSHHRTWGPLIGNVFLAVSTLGIALGVQLLVSKWRHGHASCFFSDTHRNKLVDDVDKALTNIPLSVCV</sequence>
<evidence type="ECO:0000313" key="3">
    <source>
        <dbReference type="EMBL" id="KTD61595.1"/>
    </source>
</evidence>
<organism evidence="3 4">
    <name type="scientific">Legionella spiritensis</name>
    <dbReference type="NCBI Taxonomy" id="452"/>
    <lineage>
        <taxon>Bacteria</taxon>
        <taxon>Pseudomonadati</taxon>
        <taxon>Pseudomonadota</taxon>
        <taxon>Gammaproteobacteria</taxon>
        <taxon>Legionellales</taxon>
        <taxon>Legionellaceae</taxon>
        <taxon>Legionella</taxon>
    </lineage>
</organism>
<name>A0A0W0YXP4_LEGSP</name>
<dbReference type="EMBL" id="LNYX01000031">
    <property type="protein sequence ID" value="KTD61595.1"/>
    <property type="molecule type" value="Genomic_DNA"/>
</dbReference>
<protein>
    <submittedName>
        <fullName evidence="3">Ankyrin repeat protein</fullName>
    </submittedName>
</protein>
<keyword evidence="4" id="KW-1185">Reference proteome</keyword>
<keyword evidence="2" id="KW-0472">Membrane</keyword>
<dbReference type="Proteomes" id="UP000054877">
    <property type="component" value="Unassembled WGS sequence"/>
</dbReference>
<accession>A0A0W0YXP4</accession>